<dbReference type="AlphaFoldDB" id="A0A4Y2V6P6"/>
<reference evidence="1 2" key="1">
    <citation type="journal article" date="2019" name="Sci. Rep.">
        <title>Orb-weaving spider Araneus ventricosus genome elucidates the spidroin gene catalogue.</title>
        <authorList>
            <person name="Kono N."/>
            <person name="Nakamura H."/>
            <person name="Ohtoshi R."/>
            <person name="Moran D.A.P."/>
            <person name="Shinohara A."/>
            <person name="Yoshida Y."/>
            <person name="Fujiwara M."/>
            <person name="Mori M."/>
            <person name="Tomita M."/>
            <person name="Arakawa K."/>
        </authorList>
    </citation>
    <scope>NUCLEOTIDE SEQUENCE [LARGE SCALE GENOMIC DNA]</scope>
</reference>
<sequence>MLQDLSEDDLNHSSILTKVSLSHPGCGEVRQTCDRGSNKVCGHEARDGYIQATLKSRSVMPNFSKKSDFKCVVDIKKKKSKKHNKPKNPTLWKIFASSYNYNVNTTPNNWMEAQIRKAAEEKIREALKYLERLFTAWGADRNAMMKIYKATVLSKLDYGIRMPYLWISEEKSSTKSRPDSPHSTPSLFWRFQDIPCEILYVDCCEPALFIHSIPRRDDSTLMF</sequence>
<proteinExistence type="predicted"/>
<name>A0A4Y2V6P6_ARAVE</name>
<comment type="caution">
    <text evidence="1">The sequence shown here is derived from an EMBL/GenBank/DDBJ whole genome shotgun (WGS) entry which is preliminary data.</text>
</comment>
<gene>
    <name evidence="1" type="ORF">AVEN_268149_1</name>
</gene>
<evidence type="ECO:0000313" key="1">
    <source>
        <dbReference type="EMBL" id="GBO20965.1"/>
    </source>
</evidence>
<dbReference type="Proteomes" id="UP000499080">
    <property type="component" value="Unassembled WGS sequence"/>
</dbReference>
<accession>A0A4Y2V6P6</accession>
<evidence type="ECO:0000313" key="2">
    <source>
        <dbReference type="Proteomes" id="UP000499080"/>
    </source>
</evidence>
<protein>
    <submittedName>
        <fullName evidence="1">Uncharacterized protein</fullName>
    </submittedName>
</protein>
<organism evidence="1 2">
    <name type="scientific">Araneus ventricosus</name>
    <name type="common">Orbweaver spider</name>
    <name type="synonym">Epeira ventricosa</name>
    <dbReference type="NCBI Taxonomy" id="182803"/>
    <lineage>
        <taxon>Eukaryota</taxon>
        <taxon>Metazoa</taxon>
        <taxon>Ecdysozoa</taxon>
        <taxon>Arthropoda</taxon>
        <taxon>Chelicerata</taxon>
        <taxon>Arachnida</taxon>
        <taxon>Araneae</taxon>
        <taxon>Araneomorphae</taxon>
        <taxon>Entelegynae</taxon>
        <taxon>Araneoidea</taxon>
        <taxon>Araneidae</taxon>
        <taxon>Araneus</taxon>
    </lineage>
</organism>
<dbReference type="EMBL" id="BGPR01044236">
    <property type="protein sequence ID" value="GBO20965.1"/>
    <property type="molecule type" value="Genomic_DNA"/>
</dbReference>
<keyword evidence="2" id="KW-1185">Reference proteome</keyword>